<dbReference type="EMBL" id="ML208734">
    <property type="protein sequence ID" value="TFK60765.1"/>
    <property type="molecule type" value="Genomic_DNA"/>
</dbReference>
<sequence length="358" mass="40700">MDAKDSCMTYISHCTVNNTIHKYSSASETKITATTTAAEETIDEIPPINSEDTQSESGYRRYRDKLATMPLAFHEVSSKLSFAKSYDLLSADFCQRTARSIVWQEGERISQMQTHVDYLWSIASVTLRPNTKQMLPVVDWRLLQGPTRCTMEKMEYYAKRDPLFVASLLWKSDGWNLDRMLLWLSEAVINVHKLCTQPMLLITISEEPFKRFKGRLSLKIDVSIIETGHTTRIPRYQPLHDPTVTRPRPRTILPPRSNLASTANPSSSNNQPLVPAPKRKSSPKFGPKPPPIPRLPNSRPGSSSNVSGIPRHKTTLSRPASLLSSSSKELKISQRLDELECFMKRYEIRLERVENKLG</sequence>
<accession>A0ACD3A4Z8</accession>
<keyword evidence="2" id="KW-1185">Reference proteome</keyword>
<reference evidence="1 2" key="1">
    <citation type="journal article" date="2019" name="Nat. Ecol. Evol.">
        <title>Megaphylogeny resolves global patterns of mushroom evolution.</title>
        <authorList>
            <person name="Varga T."/>
            <person name="Krizsan K."/>
            <person name="Foldi C."/>
            <person name="Dima B."/>
            <person name="Sanchez-Garcia M."/>
            <person name="Sanchez-Ramirez S."/>
            <person name="Szollosi G.J."/>
            <person name="Szarkandi J.G."/>
            <person name="Papp V."/>
            <person name="Albert L."/>
            <person name="Andreopoulos W."/>
            <person name="Angelini C."/>
            <person name="Antonin V."/>
            <person name="Barry K.W."/>
            <person name="Bougher N.L."/>
            <person name="Buchanan P."/>
            <person name="Buyck B."/>
            <person name="Bense V."/>
            <person name="Catcheside P."/>
            <person name="Chovatia M."/>
            <person name="Cooper J."/>
            <person name="Damon W."/>
            <person name="Desjardin D."/>
            <person name="Finy P."/>
            <person name="Geml J."/>
            <person name="Haridas S."/>
            <person name="Hughes K."/>
            <person name="Justo A."/>
            <person name="Karasinski D."/>
            <person name="Kautmanova I."/>
            <person name="Kiss B."/>
            <person name="Kocsube S."/>
            <person name="Kotiranta H."/>
            <person name="LaButti K.M."/>
            <person name="Lechner B.E."/>
            <person name="Liimatainen K."/>
            <person name="Lipzen A."/>
            <person name="Lukacs Z."/>
            <person name="Mihaltcheva S."/>
            <person name="Morgado L.N."/>
            <person name="Niskanen T."/>
            <person name="Noordeloos M.E."/>
            <person name="Ohm R.A."/>
            <person name="Ortiz-Santana B."/>
            <person name="Ovrebo C."/>
            <person name="Racz N."/>
            <person name="Riley R."/>
            <person name="Savchenko A."/>
            <person name="Shiryaev A."/>
            <person name="Soop K."/>
            <person name="Spirin V."/>
            <person name="Szebenyi C."/>
            <person name="Tomsovsky M."/>
            <person name="Tulloss R.E."/>
            <person name="Uehling J."/>
            <person name="Grigoriev I.V."/>
            <person name="Vagvolgyi C."/>
            <person name="Papp T."/>
            <person name="Martin F.M."/>
            <person name="Miettinen O."/>
            <person name="Hibbett D.S."/>
            <person name="Nagy L.G."/>
        </authorList>
    </citation>
    <scope>NUCLEOTIDE SEQUENCE [LARGE SCALE GENOMIC DNA]</scope>
    <source>
        <strain evidence="1 2">NL-1719</strain>
    </source>
</reference>
<dbReference type="Proteomes" id="UP000308600">
    <property type="component" value="Unassembled WGS sequence"/>
</dbReference>
<name>A0ACD3A4Z8_9AGAR</name>
<gene>
    <name evidence="1" type="ORF">BDN72DRAFT_850266</name>
</gene>
<evidence type="ECO:0000313" key="1">
    <source>
        <dbReference type="EMBL" id="TFK60765.1"/>
    </source>
</evidence>
<organism evidence="1 2">
    <name type="scientific">Pluteus cervinus</name>
    <dbReference type="NCBI Taxonomy" id="181527"/>
    <lineage>
        <taxon>Eukaryota</taxon>
        <taxon>Fungi</taxon>
        <taxon>Dikarya</taxon>
        <taxon>Basidiomycota</taxon>
        <taxon>Agaricomycotina</taxon>
        <taxon>Agaricomycetes</taxon>
        <taxon>Agaricomycetidae</taxon>
        <taxon>Agaricales</taxon>
        <taxon>Pluteineae</taxon>
        <taxon>Pluteaceae</taxon>
        <taxon>Pluteus</taxon>
    </lineage>
</organism>
<proteinExistence type="predicted"/>
<evidence type="ECO:0000313" key="2">
    <source>
        <dbReference type="Proteomes" id="UP000308600"/>
    </source>
</evidence>
<protein>
    <submittedName>
        <fullName evidence="1">Uncharacterized protein</fullName>
    </submittedName>
</protein>